<reference evidence="1 2" key="1">
    <citation type="submission" date="2014-02" db="EMBL/GenBank/DDBJ databases">
        <title>Expanding our view of genomic diversity in Candidatus Accumulibacter clades.</title>
        <authorList>
            <person name="Skennerton C.T."/>
            <person name="Barr J.J."/>
            <person name="Slater F.R."/>
            <person name="Bond P.L."/>
            <person name="Tyson G.W."/>
        </authorList>
    </citation>
    <scope>NUCLEOTIDE SEQUENCE [LARGE SCALE GENOMIC DNA]</scope>
    <source>
        <strain evidence="2">BA-91</strain>
    </source>
</reference>
<evidence type="ECO:0000313" key="1">
    <source>
        <dbReference type="EMBL" id="KFB73579.1"/>
    </source>
</evidence>
<sequence length="79" mass="8901">MGRGNAFDDRFQDVLDAEAGLGRGQHGFGSVEADHVLDLLARLVRHRRRQIDLVQYRHDIDAEFDGRIAVGDSLRLDSL</sequence>
<dbReference type="EMBL" id="JDVG02000197">
    <property type="protein sequence ID" value="KFB73579.1"/>
    <property type="molecule type" value="Genomic_DNA"/>
</dbReference>
<proteinExistence type="predicted"/>
<evidence type="ECO:0000313" key="2">
    <source>
        <dbReference type="Proteomes" id="UP000020077"/>
    </source>
</evidence>
<accession>A0A080M918</accession>
<dbReference type="Proteomes" id="UP000020077">
    <property type="component" value="Unassembled WGS sequence"/>
</dbReference>
<protein>
    <submittedName>
        <fullName evidence="1">Uncharacterized protein</fullName>
    </submittedName>
</protein>
<name>A0A080M918_9PROT</name>
<comment type="caution">
    <text evidence="1">The sequence shown here is derived from an EMBL/GenBank/DDBJ whole genome shotgun (WGS) entry which is preliminary data.</text>
</comment>
<dbReference type="AlphaFoldDB" id="A0A080M918"/>
<organism evidence="1 2">
    <name type="scientific">Candidatus Accumulibacter phosphatis</name>
    <dbReference type="NCBI Taxonomy" id="327160"/>
    <lineage>
        <taxon>Bacteria</taxon>
        <taxon>Pseudomonadati</taxon>
        <taxon>Pseudomonadota</taxon>
        <taxon>Betaproteobacteria</taxon>
        <taxon>Candidatus Accumulibacter</taxon>
    </lineage>
</organism>
<gene>
    <name evidence="1" type="ORF">AW09_001152</name>
</gene>